<dbReference type="EMBL" id="PPTU01000011">
    <property type="protein sequence ID" value="RDB70037.1"/>
    <property type="molecule type" value="Genomic_DNA"/>
</dbReference>
<dbReference type="AlphaFoldDB" id="A0A369MHM3"/>
<dbReference type="RefSeq" id="WP_114533928.1">
    <property type="nucleotide sequence ID" value="NZ_JADNER010000012.1"/>
</dbReference>
<evidence type="ECO:0000313" key="2">
    <source>
        <dbReference type="Proteomes" id="UP000253970"/>
    </source>
</evidence>
<evidence type="ECO:0000313" key="1">
    <source>
        <dbReference type="EMBL" id="RDB70037.1"/>
    </source>
</evidence>
<organism evidence="1 2">
    <name type="scientific">Eggerthella lenta</name>
    <name type="common">Eubacterium lentum</name>
    <dbReference type="NCBI Taxonomy" id="84112"/>
    <lineage>
        <taxon>Bacteria</taxon>
        <taxon>Bacillati</taxon>
        <taxon>Actinomycetota</taxon>
        <taxon>Coriobacteriia</taxon>
        <taxon>Eggerthellales</taxon>
        <taxon>Eggerthellaceae</taxon>
        <taxon>Eggerthella</taxon>
    </lineage>
</organism>
<comment type="caution">
    <text evidence="1">The sequence shown here is derived from an EMBL/GenBank/DDBJ whole genome shotgun (WGS) entry which is preliminary data.</text>
</comment>
<accession>A0A369MHM3</accession>
<protein>
    <submittedName>
        <fullName evidence="1">Uncharacterized protein</fullName>
    </submittedName>
</protein>
<name>A0A369MHM3_EGGLN</name>
<dbReference type="Proteomes" id="UP000253970">
    <property type="component" value="Unassembled WGS sequence"/>
</dbReference>
<sequence length="62" mass="7032">MVAVIDNEELPKAFPSLEDLRGGHRALTPERKAELRELIRSTTLEAPDGWGERSFKELLERG</sequence>
<gene>
    <name evidence="1" type="ORF">C1875_08600</name>
</gene>
<proteinExistence type="predicted"/>
<reference evidence="1 2" key="1">
    <citation type="journal article" date="2018" name="Elife">
        <title>Discovery and characterization of a prevalent human gut bacterial enzyme sufficient for the inactivation of a family of plant toxins.</title>
        <authorList>
            <person name="Koppel N."/>
            <person name="Bisanz J.E."/>
            <person name="Pandelia M.E."/>
            <person name="Turnbaugh P.J."/>
            <person name="Balskus E.P."/>
        </authorList>
    </citation>
    <scope>NUCLEOTIDE SEQUENCE [LARGE SCALE GENOMIC DNA]</scope>
    <source>
        <strain evidence="1 2">W1 BHI 6</strain>
    </source>
</reference>